<reference evidence="2" key="1">
    <citation type="submission" date="2021-01" db="UniProtKB">
        <authorList>
            <consortium name="EnsemblPlants"/>
        </authorList>
    </citation>
    <scope>IDENTIFICATION</scope>
</reference>
<dbReference type="CDD" id="cd12432">
    <property type="entry name" value="RRM_ACINU"/>
    <property type="match status" value="1"/>
</dbReference>
<dbReference type="InterPro" id="IPR035979">
    <property type="entry name" value="RBD_domain_sf"/>
</dbReference>
<evidence type="ECO:0008006" key="4">
    <source>
        <dbReference type="Google" id="ProtNLM"/>
    </source>
</evidence>
<dbReference type="PANTHER" id="PTHR47031">
    <property type="entry name" value="SAP DNA-BINDING DOMAIN-CONTAINING PROTEIN"/>
    <property type="match status" value="1"/>
</dbReference>
<keyword evidence="3" id="KW-1185">Reference proteome</keyword>
<proteinExistence type="predicted"/>
<evidence type="ECO:0000313" key="3">
    <source>
        <dbReference type="Proteomes" id="UP000594263"/>
    </source>
</evidence>
<dbReference type="PANTHER" id="PTHR47031:SF3">
    <property type="entry name" value="SAP DOMAIN-CONTAINING PROTEIN"/>
    <property type="match status" value="1"/>
</dbReference>
<dbReference type="Proteomes" id="UP000594263">
    <property type="component" value="Unplaced"/>
</dbReference>
<protein>
    <recommendedName>
        <fullName evidence="4">RRM domain-containing protein</fullName>
    </recommendedName>
</protein>
<organism evidence="2 3">
    <name type="scientific">Kalanchoe fedtschenkoi</name>
    <name type="common">Lavender scallops</name>
    <name type="synonym">South American air plant</name>
    <dbReference type="NCBI Taxonomy" id="63787"/>
    <lineage>
        <taxon>Eukaryota</taxon>
        <taxon>Viridiplantae</taxon>
        <taxon>Streptophyta</taxon>
        <taxon>Embryophyta</taxon>
        <taxon>Tracheophyta</taxon>
        <taxon>Spermatophyta</taxon>
        <taxon>Magnoliopsida</taxon>
        <taxon>eudicotyledons</taxon>
        <taxon>Gunneridae</taxon>
        <taxon>Pentapetalae</taxon>
        <taxon>Saxifragales</taxon>
        <taxon>Crassulaceae</taxon>
        <taxon>Kalanchoe</taxon>
    </lineage>
</organism>
<sequence length="256" mass="28078">MISGAEITCTSFFIECTYSACASYCTSKSSPNKQYMPQCCSAKSPNKYDMPECRTENLNKCCCVPKPILAVPPSAVPPTNSLKIDRFVRPFTMKAVQELLGKTGKVTSLWMDHIKTHCYVTYSSVEEAIETRNAVYNLQWPTTNGGGPLLVADFVDPQEVKNRLQAPAPVTAQPAAPTKQRQQQAPPPASYPPPPQLSVPPPARALTPPPPLPEKLDSPIVTLDDDLFRKTTTYLPLSELDQVAEKLAARDENNKA</sequence>
<dbReference type="EnsemblPlants" id="Kaladp0043s0191.1.v1.1">
    <property type="protein sequence ID" value="Kaladp0043s0191.1.v1.1"/>
    <property type="gene ID" value="Kaladp0043s0191.v1.1"/>
</dbReference>
<dbReference type="AlphaFoldDB" id="A0A7N0TSK2"/>
<feature type="compositionally biased region" description="Low complexity" evidence="1">
    <location>
        <begin position="169"/>
        <end position="184"/>
    </location>
</feature>
<evidence type="ECO:0000256" key="1">
    <source>
        <dbReference type="SAM" id="MobiDB-lite"/>
    </source>
</evidence>
<feature type="region of interest" description="Disordered" evidence="1">
    <location>
        <begin position="169"/>
        <end position="223"/>
    </location>
</feature>
<accession>A0A7N0TSK2</accession>
<name>A0A7N0TSK2_KALFE</name>
<dbReference type="Gramene" id="Kaladp0043s0191.1.v1.1">
    <property type="protein sequence ID" value="Kaladp0043s0191.1.v1.1"/>
    <property type="gene ID" value="Kaladp0043s0191.v1.1"/>
</dbReference>
<dbReference type="InterPro" id="IPR034257">
    <property type="entry name" value="Acinus_RRM"/>
</dbReference>
<dbReference type="SUPFAM" id="SSF54928">
    <property type="entry name" value="RNA-binding domain, RBD"/>
    <property type="match status" value="1"/>
</dbReference>
<dbReference type="GO" id="GO:0003676">
    <property type="term" value="F:nucleic acid binding"/>
    <property type="evidence" value="ECO:0007669"/>
    <property type="project" value="InterPro"/>
</dbReference>
<dbReference type="OMA" id="INAPNPM"/>
<evidence type="ECO:0000313" key="2">
    <source>
        <dbReference type="EnsemblPlants" id="Kaladp0043s0191.1.v1.1"/>
    </source>
</evidence>
<feature type="compositionally biased region" description="Pro residues" evidence="1">
    <location>
        <begin position="185"/>
        <end position="213"/>
    </location>
</feature>